<dbReference type="InterPro" id="IPR008258">
    <property type="entry name" value="Transglycosylase_SLT_dom_1"/>
</dbReference>
<dbReference type="OrthoDB" id="9815002at2"/>
<accession>A0A2U2C5I7</accession>
<dbReference type="Proteomes" id="UP000244940">
    <property type="component" value="Unassembled WGS sequence"/>
</dbReference>
<dbReference type="SUPFAM" id="SSF53955">
    <property type="entry name" value="Lysozyme-like"/>
    <property type="match status" value="1"/>
</dbReference>
<dbReference type="CDD" id="cd00254">
    <property type="entry name" value="LT-like"/>
    <property type="match status" value="1"/>
</dbReference>
<dbReference type="Pfam" id="PF01464">
    <property type="entry name" value="SLT"/>
    <property type="match status" value="1"/>
</dbReference>
<dbReference type="GeneID" id="94366976"/>
<comment type="similarity">
    <text evidence="1">Belongs to the transglycosylase Slt family.</text>
</comment>
<dbReference type="PANTHER" id="PTHR37423:SF2">
    <property type="entry name" value="MEMBRANE-BOUND LYTIC MUREIN TRANSGLYCOSYLASE C"/>
    <property type="match status" value="1"/>
</dbReference>
<sequence>MAASLPARAQVAPHGDFTFRRIGVAPQDGRNRIDVQVDPEEQARRLAPPEPVAPLADTVVRAAQPMPAPGADGARFGWFWDAVSPNLAQGQGRFLAAMQALRDAPDDRRVPEPGVQHLQDIAAAHNAAILMATVGTRVSPALALAVISVESAGRVAAVSHAGAQGLMQLIPATAARFGVSDANDPEQNIRGGVAYLDWLLDEFDGDIVLALAGYNAGEGAVRRNGGVPPFAETRDYVPRVLAAWNIARGLCATVPELPTDACVFAVRAVRTAGQRAG</sequence>
<proteinExistence type="inferred from homology"/>
<comment type="similarity">
    <text evidence="2">Belongs to the virb1 family.</text>
</comment>
<evidence type="ECO:0000256" key="2">
    <source>
        <dbReference type="ARBA" id="ARBA00009387"/>
    </source>
</evidence>
<dbReference type="InterPro" id="IPR023346">
    <property type="entry name" value="Lysozyme-like_dom_sf"/>
</dbReference>
<comment type="caution">
    <text evidence="4">The sequence shown here is derived from an EMBL/GenBank/DDBJ whole genome shotgun (WGS) entry which is preliminary data.</text>
</comment>
<feature type="domain" description="Transglycosylase SLT" evidence="3">
    <location>
        <begin position="129"/>
        <end position="227"/>
    </location>
</feature>
<evidence type="ECO:0000313" key="4">
    <source>
        <dbReference type="EMBL" id="PWE27122.1"/>
    </source>
</evidence>
<gene>
    <name evidence="4" type="ORF">C4N9_18945</name>
</gene>
<evidence type="ECO:0000256" key="1">
    <source>
        <dbReference type="ARBA" id="ARBA00007734"/>
    </source>
</evidence>
<evidence type="ECO:0000313" key="5">
    <source>
        <dbReference type="Proteomes" id="UP000244940"/>
    </source>
</evidence>
<reference evidence="4 5" key="1">
    <citation type="submission" date="2018-05" db="EMBL/GenBank/DDBJ databases">
        <title>Pararhodobacter marina sp. nov., isolated from deep-sea water of the Indian Ocean.</title>
        <authorList>
            <person name="Lai Q.Sr."/>
            <person name="Liu X."/>
            <person name="Shao Z."/>
        </authorList>
    </citation>
    <scope>NUCLEOTIDE SEQUENCE [LARGE SCALE GENOMIC DNA]</scope>
    <source>
        <strain evidence="4 5">CIC4N-9</strain>
    </source>
</reference>
<dbReference type="AlphaFoldDB" id="A0A2U2C5I7"/>
<evidence type="ECO:0000259" key="3">
    <source>
        <dbReference type="Pfam" id="PF01464"/>
    </source>
</evidence>
<dbReference type="PANTHER" id="PTHR37423">
    <property type="entry name" value="SOLUBLE LYTIC MUREIN TRANSGLYCOSYLASE-RELATED"/>
    <property type="match status" value="1"/>
</dbReference>
<keyword evidence="5" id="KW-1185">Reference proteome</keyword>
<protein>
    <submittedName>
        <fullName evidence="4">Lytic murein transglycosylase</fullName>
    </submittedName>
</protein>
<name>A0A2U2C5I7_9RHOB</name>
<organism evidence="4 5">
    <name type="scientific">Pararhodobacter marinus</name>
    <dbReference type="NCBI Taxonomy" id="2184063"/>
    <lineage>
        <taxon>Bacteria</taxon>
        <taxon>Pseudomonadati</taxon>
        <taxon>Pseudomonadota</taxon>
        <taxon>Alphaproteobacteria</taxon>
        <taxon>Rhodobacterales</taxon>
        <taxon>Paracoccaceae</taxon>
        <taxon>Pararhodobacter</taxon>
    </lineage>
</organism>
<dbReference type="Gene3D" id="1.10.530.10">
    <property type="match status" value="1"/>
</dbReference>
<dbReference type="RefSeq" id="WP_109534968.1">
    <property type="nucleotide sequence ID" value="NZ_QEYD01000013.1"/>
</dbReference>
<dbReference type="EMBL" id="QEYD01000013">
    <property type="protein sequence ID" value="PWE27122.1"/>
    <property type="molecule type" value="Genomic_DNA"/>
</dbReference>